<dbReference type="OrthoDB" id="9624109at2759"/>
<dbReference type="PANTHER" id="PTHR34721:SF11">
    <property type="entry name" value="ACTIVIN_RECP DOMAIN-CONTAINING PROTEIN"/>
    <property type="match status" value="1"/>
</dbReference>
<feature type="transmembrane region" description="Helical" evidence="1">
    <location>
        <begin position="99"/>
        <end position="116"/>
    </location>
</feature>
<keyword evidence="2" id="KW-0732">Signal</keyword>
<dbReference type="OMA" id="TECCCKG"/>
<organism evidence="3 4">
    <name type="scientific">Toxocara canis</name>
    <name type="common">Canine roundworm</name>
    <dbReference type="NCBI Taxonomy" id="6265"/>
    <lineage>
        <taxon>Eukaryota</taxon>
        <taxon>Metazoa</taxon>
        <taxon>Ecdysozoa</taxon>
        <taxon>Nematoda</taxon>
        <taxon>Chromadorea</taxon>
        <taxon>Rhabditida</taxon>
        <taxon>Spirurina</taxon>
        <taxon>Ascaridomorpha</taxon>
        <taxon>Ascaridoidea</taxon>
        <taxon>Toxocaridae</taxon>
        <taxon>Toxocara</taxon>
    </lineage>
</organism>
<feature type="chain" id="PRO_5002095355" description="Activin types I and II receptor domain-containing protein" evidence="2">
    <location>
        <begin position="19"/>
        <end position="118"/>
    </location>
</feature>
<evidence type="ECO:0000256" key="2">
    <source>
        <dbReference type="SAM" id="SignalP"/>
    </source>
</evidence>
<keyword evidence="1" id="KW-0812">Transmembrane</keyword>
<proteinExistence type="predicted"/>
<feature type="signal peptide" evidence="2">
    <location>
        <begin position="1"/>
        <end position="18"/>
    </location>
</feature>
<sequence>MGSTTVLCLLTYIAYGLAIQCYQETVTGGSGSNPQTKINCTGNVNYCLKTVAVTANVESVVRSCGNPLACQNNGCSTQSGRTVCCCNTELCNGAITSKIAPITVITSFLVLIAYAFSS</sequence>
<dbReference type="AlphaFoldDB" id="A0A0B2VBX8"/>
<dbReference type="PANTHER" id="PTHR34721">
    <property type="entry name" value="PROTEIN CBG09734"/>
    <property type="match status" value="1"/>
</dbReference>
<dbReference type="EMBL" id="JPKZ01001973">
    <property type="protein sequence ID" value="KHN78947.1"/>
    <property type="molecule type" value="Genomic_DNA"/>
</dbReference>
<dbReference type="Gene3D" id="2.10.60.10">
    <property type="entry name" value="CD59"/>
    <property type="match status" value="1"/>
</dbReference>
<evidence type="ECO:0008006" key="5">
    <source>
        <dbReference type="Google" id="ProtNLM"/>
    </source>
</evidence>
<dbReference type="Proteomes" id="UP000031036">
    <property type="component" value="Unassembled WGS sequence"/>
</dbReference>
<gene>
    <name evidence="3" type="ORF">Tcan_00362</name>
</gene>
<comment type="caution">
    <text evidence="3">The sequence shown here is derived from an EMBL/GenBank/DDBJ whole genome shotgun (WGS) entry which is preliminary data.</text>
</comment>
<name>A0A0B2VBX8_TOXCA</name>
<evidence type="ECO:0000313" key="3">
    <source>
        <dbReference type="EMBL" id="KHN78947.1"/>
    </source>
</evidence>
<keyword evidence="1" id="KW-0472">Membrane</keyword>
<evidence type="ECO:0000256" key="1">
    <source>
        <dbReference type="SAM" id="Phobius"/>
    </source>
</evidence>
<dbReference type="SUPFAM" id="SSF57302">
    <property type="entry name" value="Snake toxin-like"/>
    <property type="match status" value="1"/>
</dbReference>
<dbReference type="CDD" id="cd00117">
    <property type="entry name" value="TFP"/>
    <property type="match status" value="1"/>
</dbReference>
<keyword evidence="1" id="KW-1133">Transmembrane helix</keyword>
<protein>
    <recommendedName>
        <fullName evidence="5">Activin types I and II receptor domain-containing protein</fullName>
    </recommendedName>
</protein>
<reference evidence="3 4" key="1">
    <citation type="submission" date="2014-11" db="EMBL/GenBank/DDBJ databases">
        <title>Genetic blueprint of the zoonotic pathogen Toxocara canis.</title>
        <authorList>
            <person name="Zhu X.-Q."/>
            <person name="Korhonen P.K."/>
            <person name="Cai H."/>
            <person name="Young N.D."/>
            <person name="Nejsum P."/>
            <person name="von Samson-Himmelstjerna G."/>
            <person name="Boag P.R."/>
            <person name="Tan P."/>
            <person name="Li Q."/>
            <person name="Min J."/>
            <person name="Yang Y."/>
            <person name="Wang X."/>
            <person name="Fang X."/>
            <person name="Hall R.S."/>
            <person name="Hofmann A."/>
            <person name="Sternberg P.W."/>
            <person name="Jex A.R."/>
            <person name="Gasser R.B."/>
        </authorList>
    </citation>
    <scope>NUCLEOTIDE SEQUENCE [LARGE SCALE GENOMIC DNA]</scope>
    <source>
        <strain evidence="3">PN_DK_2014</strain>
    </source>
</reference>
<dbReference type="InterPro" id="IPR045860">
    <property type="entry name" value="Snake_toxin-like_sf"/>
</dbReference>
<evidence type="ECO:0000313" key="4">
    <source>
        <dbReference type="Proteomes" id="UP000031036"/>
    </source>
</evidence>
<keyword evidence="4" id="KW-1185">Reference proteome</keyword>
<accession>A0A0B2VBX8</accession>